<evidence type="ECO:0000256" key="1">
    <source>
        <dbReference type="ARBA" id="ARBA00010552"/>
    </source>
</evidence>
<dbReference type="PROSITE" id="PS01094">
    <property type="entry name" value="UPF0076"/>
    <property type="match status" value="1"/>
</dbReference>
<dbReference type="FunFam" id="3.30.1330.40:FF:000001">
    <property type="entry name" value="L-PSP family endoribonuclease"/>
    <property type="match status" value="1"/>
</dbReference>
<organism evidence="2 3">
    <name type="scientific">Prochlorococcus marinus str. PAC1</name>
    <dbReference type="NCBI Taxonomy" id="59924"/>
    <lineage>
        <taxon>Bacteria</taxon>
        <taxon>Bacillati</taxon>
        <taxon>Cyanobacteriota</taxon>
        <taxon>Cyanophyceae</taxon>
        <taxon>Synechococcales</taxon>
        <taxon>Prochlorococcaceae</taxon>
        <taxon>Prochlorococcus</taxon>
    </lineage>
</organism>
<sequence length="135" mass="14684">MKSSSIEPIETKFAPKPVGPYNQAILVENYLYCSGQIALDPSTGVMVGNGNIEEETRQVLKNLMAVVEAAGGKSSAVIRTTIYLTDLNDFAKVNEIYAETFNKTVSPARACVEVSKLPKGGKIEIDCIAWLENKK</sequence>
<protein>
    <submittedName>
        <fullName evidence="2">Endoribonuclease L-PSP</fullName>
    </submittedName>
</protein>
<dbReference type="GO" id="GO:0019239">
    <property type="term" value="F:deaminase activity"/>
    <property type="evidence" value="ECO:0007669"/>
    <property type="project" value="TreeGrafter"/>
</dbReference>
<dbReference type="EMBL" id="JNAX01000015">
    <property type="protein sequence ID" value="KGG19394.1"/>
    <property type="molecule type" value="Genomic_DNA"/>
</dbReference>
<accession>A0A0A2C401</accession>
<dbReference type="InterPro" id="IPR006175">
    <property type="entry name" value="YjgF/YER057c/UK114"/>
</dbReference>
<dbReference type="Pfam" id="PF01042">
    <property type="entry name" value="Ribonuc_L-PSP"/>
    <property type="match status" value="1"/>
</dbReference>
<comment type="similarity">
    <text evidence="1">Belongs to the RutC family.</text>
</comment>
<dbReference type="PANTHER" id="PTHR11803:SF58">
    <property type="entry name" value="PROTEIN HMF1-RELATED"/>
    <property type="match status" value="1"/>
</dbReference>
<dbReference type="InterPro" id="IPR006056">
    <property type="entry name" value="RidA"/>
</dbReference>
<dbReference type="CDD" id="cd00448">
    <property type="entry name" value="YjgF_YER057c_UK114_family"/>
    <property type="match status" value="1"/>
</dbReference>
<proteinExistence type="inferred from homology"/>
<comment type="caution">
    <text evidence="2">The sequence shown here is derived from an EMBL/GenBank/DDBJ whole genome shotgun (WGS) entry which is preliminary data.</text>
</comment>
<dbReference type="SUPFAM" id="SSF55298">
    <property type="entry name" value="YjgF-like"/>
    <property type="match status" value="1"/>
</dbReference>
<dbReference type="NCBIfam" id="TIGR00004">
    <property type="entry name" value="Rid family detoxifying hydrolase"/>
    <property type="match status" value="1"/>
</dbReference>
<dbReference type="Proteomes" id="UP000030392">
    <property type="component" value="Unassembled WGS sequence"/>
</dbReference>
<gene>
    <name evidence="2" type="ORF">EV03_1776</name>
</gene>
<reference evidence="3" key="1">
    <citation type="journal article" date="2014" name="Sci. Data">
        <title>Genomes of diverse isolates of the marine cyanobacterium Prochlorococcus.</title>
        <authorList>
            <person name="Biller S."/>
            <person name="Berube P."/>
            <person name="Thompson J."/>
            <person name="Kelly L."/>
            <person name="Roggensack S."/>
            <person name="Awad L."/>
            <person name="Roache-Johnson K."/>
            <person name="Ding H."/>
            <person name="Giovannoni S.J."/>
            <person name="Moore L.R."/>
            <person name="Chisholm S.W."/>
        </authorList>
    </citation>
    <scope>NUCLEOTIDE SEQUENCE [LARGE SCALE GENOMIC DNA]</scope>
    <source>
        <strain evidence="3">PAC1</strain>
    </source>
</reference>
<evidence type="ECO:0000313" key="3">
    <source>
        <dbReference type="Proteomes" id="UP000030392"/>
    </source>
</evidence>
<dbReference type="InterPro" id="IPR019897">
    <property type="entry name" value="RidA_CS"/>
</dbReference>
<dbReference type="PANTHER" id="PTHR11803">
    <property type="entry name" value="2-IMINOBUTANOATE/2-IMINOPROPANOATE DEAMINASE RIDA"/>
    <property type="match status" value="1"/>
</dbReference>
<dbReference type="RefSeq" id="WP_036906988.1">
    <property type="nucleotide sequence ID" value="NZ_CP138967.1"/>
</dbReference>
<dbReference type="GO" id="GO:0005829">
    <property type="term" value="C:cytosol"/>
    <property type="evidence" value="ECO:0007669"/>
    <property type="project" value="TreeGrafter"/>
</dbReference>
<name>A0A0A2C401_PROMR</name>
<dbReference type="InterPro" id="IPR035959">
    <property type="entry name" value="RutC-like_sf"/>
</dbReference>
<dbReference type="AlphaFoldDB" id="A0A0A2C401"/>
<dbReference type="Gene3D" id="3.30.1330.40">
    <property type="entry name" value="RutC-like"/>
    <property type="match status" value="1"/>
</dbReference>
<evidence type="ECO:0000313" key="2">
    <source>
        <dbReference type="EMBL" id="KGG19394.1"/>
    </source>
</evidence>